<dbReference type="InterPro" id="IPR003660">
    <property type="entry name" value="HAMP_dom"/>
</dbReference>
<dbReference type="InterPro" id="IPR036890">
    <property type="entry name" value="HATPase_C_sf"/>
</dbReference>
<gene>
    <name evidence="9" type="ORF">ACFPOF_30660</name>
</gene>
<reference evidence="10" key="1">
    <citation type="journal article" date="2019" name="Int. J. Syst. Evol. Microbiol.">
        <title>The Global Catalogue of Microorganisms (GCM) 10K type strain sequencing project: providing services to taxonomists for standard genome sequencing and annotation.</title>
        <authorList>
            <consortium name="The Broad Institute Genomics Platform"/>
            <consortium name="The Broad Institute Genome Sequencing Center for Infectious Disease"/>
            <person name="Wu L."/>
            <person name="Ma J."/>
        </authorList>
    </citation>
    <scope>NUCLEOTIDE SEQUENCE [LARGE SCALE GENOMIC DNA]</scope>
    <source>
        <strain evidence="10">CGMCC 1.18575</strain>
    </source>
</reference>
<keyword evidence="6 7" id="KW-0472">Membrane</keyword>
<dbReference type="InterPro" id="IPR050640">
    <property type="entry name" value="Bact_2-comp_sensor_kinase"/>
</dbReference>
<evidence type="ECO:0000256" key="7">
    <source>
        <dbReference type="SAM" id="Phobius"/>
    </source>
</evidence>
<evidence type="ECO:0000259" key="8">
    <source>
        <dbReference type="PROSITE" id="PS50885"/>
    </source>
</evidence>
<feature type="transmembrane region" description="Helical" evidence="7">
    <location>
        <begin position="12"/>
        <end position="35"/>
    </location>
</feature>
<dbReference type="GO" id="GO:0004673">
    <property type="term" value="F:protein histidine kinase activity"/>
    <property type="evidence" value="ECO:0007669"/>
    <property type="project" value="UniProtKB-EC"/>
</dbReference>
<evidence type="ECO:0000256" key="1">
    <source>
        <dbReference type="ARBA" id="ARBA00004651"/>
    </source>
</evidence>
<evidence type="ECO:0000256" key="5">
    <source>
        <dbReference type="ARBA" id="ARBA00022777"/>
    </source>
</evidence>
<dbReference type="SUPFAM" id="SSF158472">
    <property type="entry name" value="HAMP domain-like"/>
    <property type="match status" value="1"/>
</dbReference>
<keyword evidence="7" id="KW-1133">Transmembrane helix</keyword>
<dbReference type="PANTHER" id="PTHR34220">
    <property type="entry name" value="SENSOR HISTIDINE KINASE YPDA"/>
    <property type="match status" value="1"/>
</dbReference>
<comment type="caution">
    <text evidence="9">The sequence shown here is derived from an EMBL/GenBank/DDBJ whole genome shotgun (WGS) entry which is preliminary data.</text>
</comment>
<dbReference type="InterPro" id="IPR010559">
    <property type="entry name" value="Sig_transdc_His_kin_internal"/>
</dbReference>
<dbReference type="Pfam" id="PF06580">
    <property type="entry name" value="His_kinase"/>
    <property type="match status" value="1"/>
</dbReference>
<evidence type="ECO:0000256" key="4">
    <source>
        <dbReference type="ARBA" id="ARBA00022679"/>
    </source>
</evidence>
<accession>A0ABW0I0Q4</accession>
<keyword evidence="4 9" id="KW-0808">Transferase</keyword>
<dbReference type="PROSITE" id="PS50885">
    <property type="entry name" value="HAMP"/>
    <property type="match status" value="1"/>
</dbReference>
<feature type="domain" description="HAMP" evidence="8">
    <location>
        <begin position="308"/>
        <end position="360"/>
    </location>
</feature>
<keyword evidence="7" id="KW-0812">Transmembrane</keyword>
<dbReference type="Gene3D" id="6.10.340.10">
    <property type="match status" value="1"/>
</dbReference>
<protein>
    <submittedName>
        <fullName evidence="9">Sensor histidine kinase</fullName>
        <ecNumber evidence="9">2.7.13.3</ecNumber>
    </submittedName>
</protein>
<evidence type="ECO:0000256" key="6">
    <source>
        <dbReference type="ARBA" id="ARBA00023136"/>
    </source>
</evidence>
<evidence type="ECO:0000313" key="9">
    <source>
        <dbReference type="EMBL" id="MFC5407110.1"/>
    </source>
</evidence>
<evidence type="ECO:0000256" key="3">
    <source>
        <dbReference type="ARBA" id="ARBA00022553"/>
    </source>
</evidence>
<evidence type="ECO:0000313" key="10">
    <source>
        <dbReference type="Proteomes" id="UP001596113"/>
    </source>
</evidence>
<dbReference type="CDD" id="cd06225">
    <property type="entry name" value="HAMP"/>
    <property type="match status" value="1"/>
</dbReference>
<dbReference type="Pfam" id="PF00672">
    <property type="entry name" value="HAMP"/>
    <property type="match status" value="1"/>
</dbReference>
<dbReference type="InterPro" id="IPR003594">
    <property type="entry name" value="HATPase_dom"/>
</dbReference>
<proteinExistence type="predicted"/>
<dbReference type="Proteomes" id="UP001596113">
    <property type="component" value="Unassembled WGS sequence"/>
</dbReference>
<dbReference type="RefSeq" id="WP_378139479.1">
    <property type="nucleotide sequence ID" value="NZ_JBHSMI010000067.1"/>
</dbReference>
<sequence>MKLQVGGKARWYVYQKIVMLFVVFLVPLIALNIWVNYRGMTFLKDKILDSATASASSYAMQLDKEMYFVRSQQLRFMNEQELQKLSFRGGKLEKYDEVELIEQVRARLSPLVDTSDTIVNAGVFVESIGKTISAESAVTDVPNREYDLIAALLKRSSPSSFYEAGDRIFFIESQNNGSIVSYIEISKAKLIEGLRQVTSLYKESEVFLGSPELGSVLSTTQDGQSAQLETSLIPDQQINDKVTPEWKTIDGTKYFITHHAVGALNLSLTMYVNQSELIRPISKFNVSFYILFGIATVILVLYAFSVHVMIHRPLSNLVKAFRIIETDNLNLVIESKRNDEFHYLYQSFNRMVNRLKVSIEENYEQKISLQHSELKQLQSQINPHFLYNSFFNIYMLCKMDDSESAGELSQRLGSYYQYITRNGADEVLLEKEYQHALDYCEIQCIRFSNRISYTYTEVPDSLKKIHVPKLIIQPIVENVFDYAFEDETRTGKVFIGVSQDEDCVKITVEDNGQLLTEERLNQLKERLANKHRQGETTGLFNVHNRLALKYGAGSGVFVSRSVHGGLKAELIIHLDKKGV</sequence>
<evidence type="ECO:0000256" key="2">
    <source>
        <dbReference type="ARBA" id="ARBA00022475"/>
    </source>
</evidence>
<keyword evidence="5 9" id="KW-0418">Kinase</keyword>
<dbReference type="Gene3D" id="3.30.565.10">
    <property type="entry name" value="Histidine kinase-like ATPase, C-terminal domain"/>
    <property type="match status" value="1"/>
</dbReference>
<keyword evidence="10" id="KW-1185">Reference proteome</keyword>
<feature type="transmembrane region" description="Helical" evidence="7">
    <location>
        <begin position="288"/>
        <end position="310"/>
    </location>
</feature>
<keyword evidence="2" id="KW-1003">Cell membrane</keyword>
<dbReference type="Pfam" id="PF02518">
    <property type="entry name" value="HATPase_c"/>
    <property type="match status" value="1"/>
</dbReference>
<dbReference type="EC" id="2.7.13.3" evidence="9"/>
<keyword evidence="3" id="KW-0597">Phosphoprotein</keyword>
<dbReference type="SUPFAM" id="SSF55874">
    <property type="entry name" value="ATPase domain of HSP90 chaperone/DNA topoisomerase II/histidine kinase"/>
    <property type="match status" value="1"/>
</dbReference>
<name>A0ABW0I0Q4_9BACL</name>
<dbReference type="EMBL" id="JBHSMI010000067">
    <property type="protein sequence ID" value="MFC5407110.1"/>
    <property type="molecule type" value="Genomic_DNA"/>
</dbReference>
<organism evidence="9 10">
    <name type="scientific">Cohnella soli</name>
    <dbReference type="NCBI Taxonomy" id="425005"/>
    <lineage>
        <taxon>Bacteria</taxon>
        <taxon>Bacillati</taxon>
        <taxon>Bacillota</taxon>
        <taxon>Bacilli</taxon>
        <taxon>Bacillales</taxon>
        <taxon>Paenibacillaceae</taxon>
        <taxon>Cohnella</taxon>
    </lineage>
</organism>
<dbReference type="PANTHER" id="PTHR34220:SF7">
    <property type="entry name" value="SENSOR HISTIDINE KINASE YPDA"/>
    <property type="match status" value="1"/>
</dbReference>
<comment type="subcellular location">
    <subcellularLocation>
        <location evidence="1">Cell membrane</location>
        <topology evidence="1">Multi-pass membrane protein</topology>
    </subcellularLocation>
</comment>